<proteinExistence type="predicted"/>
<dbReference type="InterPro" id="IPR027266">
    <property type="entry name" value="TrmE/GcvT-like"/>
</dbReference>
<dbReference type="Pfam" id="PF04268">
    <property type="entry name" value="SoxG"/>
    <property type="match status" value="1"/>
</dbReference>
<dbReference type="InterPro" id="IPR007375">
    <property type="entry name" value="SoxG"/>
</dbReference>
<dbReference type="AlphaFoldDB" id="A0AAU7JKU6"/>
<dbReference type="SUPFAM" id="SSF103025">
    <property type="entry name" value="Folate-binding domain"/>
    <property type="match status" value="1"/>
</dbReference>
<accession>A0AAU7JKU6</accession>
<name>A0AAU7JKU6_9HYPH</name>
<protein>
    <submittedName>
        <fullName evidence="1">Sarcosine oxidase subunit gamma family protein</fullName>
    </submittedName>
</protein>
<dbReference type="EMBL" id="CP157484">
    <property type="protein sequence ID" value="XBO40935.1"/>
    <property type="molecule type" value="Genomic_DNA"/>
</dbReference>
<gene>
    <name evidence="1" type="ORF">ABEG18_09305</name>
</gene>
<reference evidence="1" key="1">
    <citation type="submission" date="2024-05" db="EMBL/GenBank/DDBJ databases">
        <authorList>
            <person name="Kim S."/>
            <person name="Heo J."/>
            <person name="Choi H."/>
            <person name="Choi Y."/>
            <person name="Kwon S.-W."/>
            <person name="Kim Y."/>
        </authorList>
    </citation>
    <scope>NUCLEOTIDE SEQUENCE</scope>
    <source>
        <strain evidence="1">KACC 23698</strain>
    </source>
</reference>
<organism evidence="1">
    <name type="scientific">Alsobacter sp. KACC 23698</name>
    <dbReference type="NCBI Taxonomy" id="3149229"/>
    <lineage>
        <taxon>Bacteria</taxon>
        <taxon>Pseudomonadati</taxon>
        <taxon>Pseudomonadota</taxon>
        <taxon>Alphaproteobacteria</taxon>
        <taxon>Hyphomicrobiales</taxon>
        <taxon>Alsobacteraceae</taxon>
        <taxon>Alsobacter</taxon>
    </lineage>
</organism>
<evidence type="ECO:0000313" key="1">
    <source>
        <dbReference type="EMBL" id="XBO40935.1"/>
    </source>
</evidence>
<dbReference type="Gene3D" id="3.30.1360.120">
    <property type="entry name" value="Probable tRNA modification gtpase trme, domain 1"/>
    <property type="match status" value="1"/>
</dbReference>
<dbReference type="RefSeq" id="WP_406857791.1">
    <property type="nucleotide sequence ID" value="NZ_CP157484.1"/>
</dbReference>
<sequence>MVEMVLARWTRRSPWADVAAPGRIGPGGAPGVTIEALQGLGLAMLIVAGEGRPALAGAIAGRLGIALPETPLIRRAGSFAAAWAGPDRWMLVADDRDALRSACADLEELAAVSEQSDGWAALRLSGPAVRRALAKGFIIDLHPAAFGDGAVALTAVAHMNVAIWREGETFTILVPRSMAGSFWSWLSASAAEFGCDVRG</sequence>
<dbReference type="Gene3D" id="3.30.70.1520">
    <property type="entry name" value="Heterotetrameric sarcosine oxidase"/>
    <property type="match status" value="1"/>
</dbReference>